<dbReference type="EMBL" id="KN848711">
    <property type="protein sequence ID" value="KIR78526.1"/>
    <property type="molecule type" value="Genomic_DNA"/>
</dbReference>
<feature type="transmembrane region" description="Helical" evidence="1">
    <location>
        <begin position="65"/>
        <end position="84"/>
    </location>
</feature>
<evidence type="ECO:0000256" key="1">
    <source>
        <dbReference type="SAM" id="Phobius"/>
    </source>
</evidence>
<keyword evidence="1" id="KW-0472">Membrane</keyword>
<keyword evidence="3" id="KW-1185">Reference proteome</keyword>
<organism evidence="2 3">
    <name type="scientific">Cryptococcus gattii EJB2</name>
    <dbReference type="NCBI Taxonomy" id="1296103"/>
    <lineage>
        <taxon>Eukaryota</taxon>
        <taxon>Fungi</taxon>
        <taxon>Dikarya</taxon>
        <taxon>Basidiomycota</taxon>
        <taxon>Agaricomycotina</taxon>
        <taxon>Tremellomycetes</taxon>
        <taxon>Tremellales</taxon>
        <taxon>Cryptococcaceae</taxon>
        <taxon>Cryptococcus</taxon>
        <taxon>Cryptococcus gattii species complex</taxon>
    </lineage>
</organism>
<keyword evidence="1" id="KW-0812">Transmembrane</keyword>
<protein>
    <submittedName>
        <fullName evidence="2">Uncharacterized protein</fullName>
    </submittedName>
</protein>
<evidence type="ECO:0000313" key="2">
    <source>
        <dbReference type="EMBL" id="KIR78526.1"/>
    </source>
</evidence>
<gene>
    <name evidence="2" type="ORF">I306_04454</name>
</gene>
<proteinExistence type="predicted"/>
<evidence type="ECO:0000313" key="3">
    <source>
        <dbReference type="Proteomes" id="UP000054272"/>
    </source>
</evidence>
<reference evidence="2 3" key="1">
    <citation type="submission" date="2015-01" db="EMBL/GenBank/DDBJ databases">
        <title>The Genome Sequence of Cryptococcus gattii EJB2.</title>
        <authorList>
            <consortium name="The Broad Institute Genomics Platform"/>
            <person name="Cuomo C."/>
            <person name="Litvintseva A."/>
            <person name="Chen Y."/>
            <person name="Heitman J."/>
            <person name="Sun S."/>
            <person name="Springer D."/>
            <person name="Dromer F."/>
            <person name="Young S."/>
            <person name="Zeng Q."/>
            <person name="Gargeya S."/>
            <person name="Abouelleil A."/>
            <person name="Alvarado L."/>
            <person name="Chapman S.B."/>
            <person name="Gainer-Dewar J."/>
            <person name="Goldberg J."/>
            <person name="Griggs A."/>
            <person name="Gujja S."/>
            <person name="Hansen M."/>
            <person name="Howarth C."/>
            <person name="Imamovic A."/>
            <person name="Larimer J."/>
            <person name="Murphy C."/>
            <person name="Naylor J."/>
            <person name="Pearson M."/>
            <person name="Priest M."/>
            <person name="Roberts A."/>
            <person name="Saif S."/>
            <person name="Shea T."/>
            <person name="Sykes S."/>
            <person name="Wortman J."/>
            <person name="Nusbaum C."/>
            <person name="Birren B."/>
        </authorList>
    </citation>
    <scope>NUCLEOTIDE SEQUENCE [LARGE SCALE GENOMIC DNA]</scope>
    <source>
        <strain evidence="2 3">EJB2</strain>
    </source>
</reference>
<sequence length="110" mass="12591">MPGGCVPKDAEESSVESAKTRVRAVSRSTHMSSCGVLELARTCEQMAVRWLQKDEARDAQRRCSFILYIFFLVLSLAYATNKYYNIFDFVAVLKREFYCFVIVTRGLNCL</sequence>
<dbReference type="Proteomes" id="UP000054272">
    <property type="component" value="Unassembled WGS sequence"/>
</dbReference>
<accession>A0ABR5BSA1</accession>
<name>A0ABR5BSA1_9TREE</name>
<keyword evidence="1" id="KW-1133">Transmembrane helix</keyword>